<dbReference type="Proteomes" id="UP001234178">
    <property type="component" value="Unassembled WGS sequence"/>
</dbReference>
<reference evidence="2 3" key="1">
    <citation type="journal article" date="2023" name="Nucleic Acids Res.">
        <title>The hologenome of Daphnia magna reveals possible DNA methylation and microbiome-mediated evolution of the host genome.</title>
        <authorList>
            <person name="Chaturvedi A."/>
            <person name="Li X."/>
            <person name="Dhandapani V."/>
            <person name="Marshall H."/>
            <person name="Kissane S."/>
            <person name="Cuenca-Cambronero M."/>
            <person name="Asole G."/>
            <person name="Calvet F."/>
            <person name="Ruiz-Romero M."/>
            <person name="Marangio P."/>
            <person name="Guigo R."/>
            <person name="Rago D."/>
            <person name="Mirbahai L."/>
            <person name="Eastwood N."/>
            <person name="Colbourne J.K."/>
            <person name="Zhou J."/>
            <person name="Mallon E."/>
            <person name="Orsini L."/>
        </authorList>
    </citation>
    <scope>NUCLEOTIDE SEQUENCE [LARGE SCALE GENOMIC DNA]</scope>
    <source>
        <strain evidence="2">LRV0_1</strain>
    </source>
</reference>
<dbReference type="InterPro" id="IPR012337">
    <property type="entry name" value="RNaseH-like_sf"/>
</dbReference>
<evidence type="ECO:0000313" key="2">
    <source>
        <dbReference type="EMBL" id="KAK4028588.1"/>
    </source>
</evidence>
<evidence type="ECO:0000259" key="1">
    <source>
        <dbReference type="Pfam" id="PF05699"/>
    </source>
</evidence>
<dbReference type="EMBL" id="JAOYFB010000039">
    <property type="protein sequence ID" value="KAK4028588.1"/>
    <property type="molecule type" value="Genomic_DNA"/>
</dbReference>
<protein>
    <recommendedName>
        <fullName evidence="1">HAT C-terminal dimerisation domain-containing protein</fullName>
    </recommendedName>
</protein>
<dbReference type="Pfam" id="PF05699">
    <property type="entry name" value="Dimer_Tnp_hAT"/>
    <property type="match status" value="1"/>
</dbReference>
<dbReference type="SUPFAM" id="SSF53098">
    <property type="entry name" value="Ribonuclease H-like"/>
    <property type="match status" value="1"/>
</dbReference>
<feature type="domain" description="HAT C-terminal dimerisation" evidence="1">
    <location>
        <begin position="13"/>
        <end position="65"/>
    </location>
</feature>
<comment type="caution">
    <text evidence="2">The sequence shown here is derived from an EMBL/GenBank/DDBJ whole genome shotgun (WGS) entry which is preliminary data.</text>
</comment>
<name>A0ABR0ATZ0_9CRUS</name>
<evidence type="ECO:0000313" key="3">
    <source>
        <dbReference type="Proteomes" id="UP001234178"/>
    </source>
</evidence>
<dbReference type="InterPro" id="IPR008906">
    <property type="entry name" value="HATC_C_dom"/>
</dbReference>
<dbReference type="PANTHER" id="PTHR23272">
    <property type="entry name" value="BED FINGER-RELATED"/>
    <property type="match status" value="1"/>
</dbReference>
<proteinExistence type="predicted"/>
<sequence>MVNTVKIILDDLELSNMARDMLSIPATSAGSDERAFSTGKDYFEIARMSLSPEAIEALICLRSWFRAGLINEIYSGSHNHLIEIDIENIDE</sequence>
<accession>A0ABR0ATZ0</accession>
<gene>
    <name evidence="2" type="ORF">OUZ56_021593</name>
</gene>
<organism evidence="2 3">
    <name type="scientific">Daphnia magna</name>
    <dbReference type="NCBI Taxonomy" id="35525"/>
    <lineage>
        <taxon>Eukaryota</taxon>
        <taxon>Metazoa</taxon>
        <taxon>Ecdysozoa</taxon>
        <taxon>Arthropoda</taxon>
        <taxon>Crustacea</taxon>
        <taxon>Branchiopoda</taxon>
        <taxon>Diplostraca</taxon>
        <taxon>Cladocera</taxon>
        <taxon>Anomopoda</taxon>
        <taxon>Daphniidae</taxon>
        <taxon>Daphnia</taxon>
    </lineage>
</organism>
<keyword evidence="3" id="KW-1185">Reference proteome</keyword>